<dbReference type="WBParaSite" id="HPBE_0002630601-mRNA-1">
    <property type="protein sequence ID" value="HPBE_0002630601-mRNA-1"/>
    <property type="gene ID" value="HPBE_0002630601"/>
</dbReference>
<dbReference type="Proteomes" id="UP000050761">
    <property type="component" value="Unassembled WGS sequence"/>
</dbReference>
<evidence type="ECO:0000256" key="1">
    <source>
        <dbReference type="SAM" id="MobiDB-lite"/>
    </source>
</evidence>
<proteinExistence type="predicted"/>
<accession>A0A183GUD6</accession>
<dbReference type="AlphaFoldDB" id="A0A183GUD6"/>
<feature type="region of interest" description="Disordered" evidence="1">
    <location>
        <begin position="136"/>
        <end position="210"/>
    </location>
</feature>
<sequence length="242" mass="25288">LNLGEVVVIDNVKSQCLGKGNSVFYRETVCGIMGQPECDKIDLPTGFKEATEKEEAKPRHTEVNVPGLPKGWKVLDESRQEVPGTNGGHIISRTLMFQPILGNSRARRQSGHGVGSVIGIEDVGTEKPPMPMSMLLNGGKASSAGKPKQSGTSVQSVSSTLNVKGNSKDRVAGVGTGSGDLHSRTPTASNTKGLKPESVSGSRSDVDWKGKTISVNGRTVAAGPGTFSFGSSPTGAFLKKDN</sequence>
<protein>
    <submittedName>
        <fullName evidence="3">MBD domain-containing protein</fullName>
    </submittedName>
</protein>
<dbReference type="PANTHER" id="PTHR37978">
    <property type="entry name" value="PROTEIN CBG22381-RELATED"/>
    <property type="match status" value="1"/>
</dbReference>
<dbReference type="PANTHER" id="PTHR37978:SF5">
    <property type="entry name" value="SECRETED PROTEIN"/>
    <property type="match status" value="1"/>
</dbReference>
<evidence type="ECO:0000313" key="2">
    <source>
        <dbReference type="Proteomes" id="UP000050761"/>
    </source>
</evidence>
<evidence type="ECO:0000313" key="3">
    <source>
        <dbReference type="WBParaSite" id="HPBE_0002630601-mRNA-1"/>
    </source>
</evidence>
<feature type="region of interest" description="Disordered" evidence="1">
    <location>
        <begin position="222"/>
        <end position="242"/>
    </location>
</feature>
<keyword evidence="2" id="KW-1185">Reference proteome</keyword>
<organism evidence="2 3">
    <name type="scientific">Heligmosomoides polygyrus</name>
    <name type="common">Parasitic roundworm</name>
    <dbReference type="NCBI Taxonomy" id="6339"/>
    <lineage>
        <taxon>Eukaryota</taxon>
        <taxon>Metazoa</taxon>
        <taxon>Ecdysozoa</taxon>
        <taxon>Nematoda</taxon>
        <taxon>Chromadorea</taxon>
        <taxon>Rhabditida</taxon>
        <taxon>Rhabditina</taxon>
        <taxon>Rhabditomorpha</taxon>
        <taxon>Strongyloidea</taxon>
        <taxon>Heligmosomidae</taxon>
        <taxon>Heligmosomoides</taxon>
    </lineage>
</organism>
<name>A0A183GUD6_HELPZ</name>
<reference evidence="3" key="1">
    <citation type="submission" date="2019-09" db="UniProtKB">
        <authorList>
            <consortium name="WormBaseParasite"/>
        </authorList>
    </citation>
    <scope>IDENTIFICATION</scope>
</reference>
<feature type="compositionally biased region" description="Low complexity" evidence="1">
    <location>
        <begin position="149"/>
        <end position="160"/>
    </location>
</feature>